<keyword evidence="2" id="KW-1185">Reference proteome</keyword>
<evidence type="ECO:0000313" key="1">
    <source>
        <dbReference type="EMBL" id="QDU83972.1"/>
    </source>
</evidence>
<proteinExistence type="predicted"/>
<sequence>MPATINTVGDGDIHLASSHGDAVQYWSTLPGGPHNTTALTVSPTFTSDQTVMATSQKNLVGFSSLWKSTDAGLSWAEMPQPAQVNFGKYFKDLALSPNFATDQIIVCADGGFGNRTFQSSDGGANWQLIQPLAWGFQDITFAHDFATSGFVYGFKSAGSPRFFRSDDFGVKFLECSHPLSNPGLCPITDRTFGIAVAPVDPQGQRAIYYYGKGDPIFAPENFVRSFDNGDNWEFAGAGLEGLWVFDVVVADDGSGSGRLYAATNQGVYTSDDRGRTFSYFDTARLPNPVTKLELVGGLGGDLYAIAGGDPDPEQFAGVAPGADQPGNLYRLRLSGTGSYSLGLALAGVNGKPSLKTSTSFGATSAFRLELTKAAPSAPVVHVLGGTAALVPILGGILVPSADLFMFGATDAAGSDQLNLGWPANFAPGSEVFAQSWTIDAAAMEGLSASNGLKLTRL</sequence>
<dbReference type="AlphaFoldDB" id="A0A518CXL8"/>
<dbReference type="InterPro" id="IPR015943">
    <property type="entry name" value="WD40/YVTN_repeat-like_dom_sf"/>
</dbReference>
<evidence type="ECO:0000313" key="2">
    <source>
        <dbReference type="Proteomes" id="UP000319342"/>
    </source>
</evidence>
<organism evidence="1 2">
    <name type="scientific">Rohdeia mirabilis</name>
    <dbReference type="NCBI Taxonomy" id="2528008"/>
    <lineage>
        <taxon>Bacteria</taxon>
        <taxon>Pseudomonadati</taxon>
        <taxon>Planctomycetota</taxon>
        <taxon>Planctomycetia</taxon>
        <taxon>Planctomycetia incertae sedis</taxon>
        <taxon>Rohdeia</taxon>
    </lineage>
</organism>
<name>A0A518CXL8_9BACT</name>
<gene>
    <name evidence="1" type="ORF">Pla163_10730</name>
</gene>
<protein>
    <recommendedName>
        <fullName evidence="3">BNR/Asp-box repeat protein</fullName>
    </recommendedName>
</protein>
<dbReference type="RefSeq" id="WP_145184655.1">
    <property type="nucleotide sequence ID" value="NZ_CP036290.1"/>
</dbReference>
<dbReference type="Proteomes" id="UP000319342">
    <property type="component" value="Chromosome"/>
</dbReference>
<reference evidence="1 2" key="1">
    <citation type="submission" date="2019-02" db="EMBL/GenBank/DDBJ databases">
        <title>Deep-cultivation of Planctomycetes and their phenomic and genomic characterization uncovers novel biology.</title>
        <authorList>
            <person name="Wiegand S."/>
            <person name="Jogler M."/>
            <person name="Boedeker C."/>
            <person name="Pinto D."/>
            <person name="Vollmers J."/>
            <person name="Rivas-Marin E."/>
            <person name="Kohn T."/>
            <person name="Peeters S.H."/>
            <person name="Heuer A."/>
            <person name="Rast P."/>
            <person name="Oberbeckmann S."/>
            <person name="Bunk B."/>
            <person name="Jeske O."/>
            <person name="Meyerdierks A."/>
            <person name="Storesund J.E."/>
            <person name="Kallscheuer N."/>
            <person name="Luecker S."/>
            <person name="Lage O.M."/>
            <person name="Pohl T."/>
            <person name="Merkel B.J."/>
            <person name="Hornburger P."/>
            <person name="Mueller R.-W."/>
            <person name="Bruemmer F."/>
            <person name="Labrenz M."/>
            <person name="Spormann A.M."/>
            <person name="Op den Camp H."/>
            <person name="Overmann J."/>
            <person name="Amann R."/>
            <person name="Jetten M.S.M."/>
            <person name="Mascher T."/>
            <person name="Medema M.H."/>
            <person name="Devos D.P."/>
            <person name="Kaster A.-K."/>
            <person name="Ovreas L."/>
            <person name="Rohde M."/>
            <person name="Galperin M.Y."/>
            <person name="Jogler C."/>
        </authorList>
    </citation>
    <scope>NUCLEOTIDE SEQUENCE [LARGE SCALE GENOMIC DNA]</scope>
    <source>
        <strain evidence="1 2">Pla163</strain>
    </source>
</reference>
<dbReference type="OrthoDB" id="290345at2"/>
<dbReference type="InterPro" id="IPR036278">
    <property type="entry name" value="Sialidase_sf"/>
</dbReference>
<evidence type="ECO:0008006" key="3">
    <source>
        <dbReference type="Google" id="ProtNLM"/>
    </source>
</evidence>
<dbReference type="Gene3D" id="2.130.10.10">
    <property type="entry name" value="YVTN repeat-like/Quinoprotein amine dehydrogenase"/>
    <property type="match status" value="2"/>
</dbReference>
<accession>A0A518CXL8</accession>
<dbReference type="SUPFAM" id="SSF50939">
    <property type="entry name" value="Sialidases"/>
    <property type="match status" value="1"/>
</dbReference>
<dbReference type="EMBL" id="CP036290">
    <property type="protein sequence ID" value="QDU83972.1"/>
    <property type="molecule type" value="Genomic_DNA"/>
</dbReference>